<dbReference type="EMBL" id="CM056741">
    <property type="protein sequence ID" value="KAJ8682518.1"/>
    <property type="molecule type" value="Genomic_DNA"/>
</dbReference>
<protein>
    <submittedName>
        <fullName evidence="1">Uncharacterized protein</fullName>
    </submittedName>
</protein>
<proteinExistence type="predicted"/>
<evidence type="ECO:0000313" key="1">
    <source>
        <dbReference type="EMBL" id="KAJ8682518.1"/>
    </source>
</evidence>
<name>A0ACC2PHE8_9HYME</name>
<dbReference type="Proteomes" id="UP001239111">
    <property type="component" value="Chromosome 1"/>
</dbReference>
<sequence>MMHIFFITFTQFFLLYLVKCEDFGVLPFYMPNVHPNVSDTALCISMDVGQSDTYYITGFRSNASNKSVHHLAVYACISPVSFEPIWQCGAPSETVINFTIRESPMCRPMCEVIYAWMGSEPKLILPDDGAFKVGKDSALKYLVLQVHYLHPFKDGSTDSTGVDIFYSKTPRTKNVGWFTATADNGFIQPHSLEHVEISCVMQENKTIYPVAYQIHTHDLGKLVSGYVIKNGSWFEIGERNPQMPQIFVESKYRGPIEHGDIIAVRCIMNNYKNRLVLLTPKHEEEMCSFHMIYYVEDGDILEKHICKTVGPPKYYWRIDNNIHNIPDEGTFTL</sequence>
<gene>
    <name evidence="1" type="ORF">QAD02_018310</name>
</gene>
<evidence type="ECO:0000313" key="2">
    <source>
        <dbReference type="Proteomes" id="UP001239111"/>
    </source>
</evidence>
<comment type="caution">
    <text evidence="1">The sequence shown here is derived from an EMBL/GenBank/DDBJ whole genome shotgun (WGS) entry which is preliminary data.</text>
</comment>
<organism evidence="1 2">
    <name type="scientific">Eretmocerus hayati</name>
    <dbReference type="NCBI Taxonomy" id="131215"/>
    <lineage>
        <taxon>Eukaryota</taxon>
        <taxon>Metazoa</taxon>
        <taxon>Ecdysozoa</taxon>
        <taxon>Arthropoda</taxon>
        <taxon>Hexapoda</taxon>
        <taxon>Insecta</taxon>
        <taxon>Pterygota</taxon>
        <taxon>Neoptera</taxon>
        <taxon>Endopterygota</taxon>
        <taxon>Hymenoptera</taxon>
        <taxon>Apocrita</taxon>
        <taxon>Proctotrupomorpha</taxon>
        <taxon>Chalcidoidea</taxon>
        <taxon>Aphelinidae</taxon>
        <taxon>Aphelininae</taxon>
        <taxon>Eretmocerus</taxon>
    </lineage>
</organism>
<reference evidence="1" key="1">
    <citation type="submission" date="2023-04" db="EMBL/GenBank/DDBJ databases">
        <title>A chromosome-level genome assembly of the parasitoid wasp Eretmocerus hayati.</title>
        <authorList>
            <person name="Zhong Y."/>
            <person name="Liu S."/>
            <person name="Liu Y."/>
        </authorList>
    </citation>
    <scope>NUCLEOTIDE SEQUENCE</scope>
    <source>
        <strain evidence="1">ZJU_SS_LIU_2023</strain>
    </source>
</reference>
<keyword evidence="2" id="KW-1185">Reference proteome</keyword>
<accession>A0ACC2PHE8</accession>